<dbReference type="OrthoDB" id="10212044at2759"/>
<feature type="chain" id="PRO_5034908881" evidence="2">
    <location>
        <begin position="22"/>
        <end position="179"/>
    </location>
</feature>
<keyword evidence="2" id="KW-0732">Signal</keyword>
<sequence>MEIRLIWVIAFLVILLEQSSFNESVQTKSNVLMRDFSFHRNKSGIVARNVDRNVKIPHADHSDALFETASSPPRKGTRIPTRHKRLGDNLLQHADMVDGKPFRYGVVKRQGEPAQLAENADMIADELLKHGHETMRQQKIGERMETEAARRTTFIICFAIMGCCFICTVLTVKKLCSYE</sequence>
<keyword evidence="1" id="KW-1133">Transmembrane helix</keyword>
<organism evidence="3 4">
    <name type="scientific">Acanthaster planci</name>
    <name type="common">Crown-of-thorns starfish</name>
    <dbReference type="NCBI Taxonomy" id="133434"/>
    <lineage>
        <taxon>Eukaryota</taxon>
        <taxon>Metazoa</taxon>
        <taxon>Echinodermata</taxon>
        <taxon>Eleutherozoa</taxon>
        <taxon>Asterozoa</taxon>
        <taxon>Asteroidea</taxon>
        <taxon>Valvatacea</taxon>
        <taxon>Valvatida</taxon>
        <taxon>Acanthasteridae</taxon>
        <taxon>Acanthaster</taxon>
    </lineage>
</organism>
<evidence type="ECO:0000256" key="2">
    <source>
        <dbReference type="SAM" id="SignalP"/>
    </source>
</evidence>
<keyword evidence="3" id="KW-1185">Reference proteome</keyword>
<feature type="transmembrane region" description="Helical" evidence="1">
    <location>
        <begin position="153"/>
        <end position="172"/>
    </location>
</feature>
<keyword evidence="1" id="KW-0472">Membrane</keyword>
<feature type="signal peptide" evidence="2">
    <location>
        <begin position="1"/>
        <end position="21"/>
    </location>
</feature>
<name>A0A8B7Y1S6_ACAPL</name>
<dbReference type="AlphaFoldDB" id="A0A8B7Y1S6"/>
<dbReference type="RefSeq" id="XP_022087123.1">
    <property type="nucleotide sequence ID" value="XM_022231431.1"/>
</dbReference>
<accession>A0A8B7Y1S6</accession>
<dbReference type="KEGG" id="aplc:110977373"/>
<reference evidence="4" key="1">
    <citation type="submission" date="2025-08" db="UniProtKB">
        <authorList>
            <consortium name="RefSeq"/>
        </authorList>
    </citation>
    <scope>IDENTIFICATION</scope>
</reference>
<evidence type="ECO:0000256" key="1">
    <source>
        <dbReference type="SAM" id="Phobius"/>
    </source>
</evidence>
<dbReference type="GeneID" id="110977373"/>
<gene>
    <name evidence="4" type="primary">LOC110977373</name>
</gene>
<proteinExistence type="predicted"/>
<dbReference type="Proteomes" id="UP000694845">
    <property type="component" value="Unplaced"/>
</dbReference>
<evidence type="ECO:0000313" key="4">
    <source>
        <dbReference type="RefSeq" id="XP_022087123.1"/>
    </source>
</evidence>
<protein>
    <submittedName>
        <fullName evidence="4">Uncharacterized protein LOC110977373</fullName>
    </submittedName>
</protein>
<keyword evidence="1" id="KW-0812">Transmembrane</keyword>
<evidence type="ECO:0000313" key="3">
    <source>
        <dbReference type="Proteomes" id="UP000694845"/>
    </source>
</evidence>